<dbReference type="EnsemblMetazoa" id="XM_011407423.1">
    <property type="protein sequence ID" value="XP_011405725.1"/>
    <property type="gene ID" value="LOC105313751"/>
</dbReference>
<name>A0A1X7UA82_AMPQE</name>
<dbReference type="EnsemblMetazoa" id="Aqu2.1.24394_001">
    <property type="protein sequence ID" value="Aqu2.1.24394_001"/>
    <property type="gene ID" value="Aqu2.1.24394"/>
</dbReference>
<feature type="domain" description="LRAT" evidence="1">
    <location>
        <begin position="28"/>
        <end position="199"/>
    </location>
</feature>
<dbReference type="AlphaFoldDB" id="A0A1X7UA82"/>
<evidence type="ECO:0000313" key="3">
    <source>
        <dbReference type="Proteomes" id="UP000007879"/>
    </source>
</evidence>
<reference evidence="2" key="2">
    <citation type="submission" date="2017-05" db="UniProtKB">
        <authorList>
            <consortium name="EnsemblMetazoa"/>
        </authorList>
    </citation>
    <scope>IDENTIFICATION</scope>
</reference>
<gene>
    <name evidence="2" type="primary">105313751</name>
</gene>
<protein>
    <recommendedName>
        <fullName evidence="1">LRAT domain-containing protein</fullName>
    </recommendedName>
</protein>
<dbReference type="InterPro" id="IPR007053">
    <property type="entry name" value="LRAT_dom"/>
</dbReference>
<dbReference type="Gene3D" id="3.90.1720.10">
    <property type="entry name" value="endopeptidase domain like (from Nostoc punctiforme)"/>
    <property type="match status" value="1"/>
</dbReference>
<dbReference type="InParanoid" id="A0A1X7UA82"/>
<organism evidence="2">
    <name type="scientific">Amphimedon queenslandica</name>
    <name type="common">Sponge</name>
    <dbReference type="NCBI Taxonomy" id="400682"/>
    <lineage>
        <taxon>Eukaryota</taxon>
        <taxon>Metazoa</taxon>
        <taxon>Porifera</taxon>
        <taxon>Demospongiae</taxon>
        <taxon>Heteroscleromorpha</taxon>
        <taxon>Haplosclerida</taxon>
        <taxon>Niphatidae</taxon>
        <taxon>Amphimedon</taxon>
    </lineage>
</organism>
<dbReference type="PANTHER" id="PTHR46137">
    <property type="entry name" value="OS05G0310600 PROTEIN"/>
    <property type="match status" value="1"/>
</dbReference>
<sequence>MAMADDSSSRAGFISHSVDKNDLRPGDHIYCHRIGYTHHGIYIDEPGCEVIHFSGDDKGSLEKKWNQQSGELSKRVARLSSEKDQLPEDSARAKEIKQELDEIYEDDRIVCIKSTTLANFLNGATLRLVSYDCSFIKKIFVIVRSSCHTKKAMPPSETIKLAKHFLYHPQEWGNYELTSNNCENFACFCKTGDMNIATQLQYHSNAFSETVSEFLFQSCQTAEDALRNYRQIKANKN</sequence>
<dbReference type="OrthoDB" id="421951at2759"/>
<dbReference type="eggNOG" id="ENOG502QSKS">
    <property type="taxonomic scope" value="Eukaryota"/>
</dbReference>
<reference evidence="3" key="1">
    <citation type="journal article" date="2010" name="Nature">
        <title>The Amphimedon queenslandica genome and the evolution of animal complexity.</title>
        <authorList>
            <person name="Srivastava M."/>
            <person name="Simakov O."/>
            <person name="Chapman J."/>
            <person name="Fahey B."/>
            <person name="Gauthier M.E."/>
            <person name="Mitros T."/>
            <person name="Richards G.S."/>
            <person name="Conaco C."/>
            <person name="Dacre M."/>
            <person name="Hellsten U."/>
            <person name="Larroux C."/>
            <person name="Putnam N.H."/>
            <person name="Stanke M."/>
            <person name="Adamska M."/>
            <person name="Darling A."/>
            <person name="Degnan S.M."/>
            <person name="Oakley T.H."/>
            <person name="Plachetzki D.C."/>
            <person name="Zhai Y."/>
            <person name="Adamski M."/>
            <person name="Calcino A."/>
            <person name="Cummins S.F."/>
            <person name="Goodstein D.M."/>
            <person name="Harris C."/>
            <person name="Jackson D.J."/>
            <person name="Leys S.P."/>
            <person name="Shu S."/>
            <person name="Woodcroft B.J."/>
            <person name="Vervoort M."/>
            <person name="Kosik K.S."/>
            <person name="Manning G."/>
            <person name="Degnan B.M."/>
            <person name="Rokhsar D.S."/>
        </authorList>
    </citation>
    <scope>NUCLEOTIDE SEQUENCE [LARGE SCALE GENOMIC DNA]</scope>
</reference>
<dbReference type="KEGG" id="aqu:105313751"/>
<evidence type="ECO:0000259" key="1">
    <source>
        <dbReference type="PROSITE" id="PS51934"/>
    </source>
</evidence>
<proteinExistence type="predicted"/>
<dbReference type="Proteomes" id="UP000007879">
    <property type="component" value="Unassembled WGS sequence"/>
</dbReference>
<dbReference type="PANTHER" id="PTHR46137:SF3">
    <property type="entry name" value="OS05G0310600 PROTEIN"/>
    <property type="match status" value="1"/>
</dbReference>
<dbReference type="PROSITE" id="PS51934">
    <property type="entry name" value="LRAT"/>
    <property type="match status" value="1"/>
</dbReference>
<accession>A0A1X7UA82</accession>
<evidence type="ECO:0000313" key="2">
    <source>
        <dbReference type="EnsemblMetazoa" id="Aqu2.1.24394_001"/>
    </source>
</evidence>
<keyword evidence="3" id="KW-1185">Reference proteome</keyword>
<dbReference type="Pfam" id="PF04970">
    <property type="entry name" value="LRAT"/>
    <property type="match status" value="1"/>
</dbReference>